<evidence type="ECO:0000256" key="5">
    <source>
        <dbReference type="ARBA" id="ARBA00022840"/>
    </source>
</evidence>
<organism evidence="7 8">
    <name type="scientific">SAR86 cluster bacterium SAR86B</name>
    <dbReference type="NCBI Taxonomy" id="1123867"/>
    <lineage>
        <taxon>Bacteria</taxon>
        <taxon>Pseudomonadati</taxon>
        <taxon>Pseudomonadota</taxon>
        <taxon>Gammaproteobacteria</taxon>
        <taxon>SAR86 cluster</taxon>
    </lineage>
</organism>
<dbReference type="PANTHER" id="PTHR12280">
    <property type="entry name" value="PANTOTHENATE KINASE"/>
    <property type="match status" value="1"/>
</dbReference>
<dbReference type="GO" id="GO:0005829">
    <property type="term" value="C:cytosol"/>
    <property type="evidence" value="ECO:0007669"/>
    <property type="project" value="TreeGrafter"/>
</dbReference>
<dbReference type="HOGENOM" id="CLU_087521_1_0_6"/>
<proteinExistence type="predicted"/>
<dbReference type="GO" id="GO:0004594">
    <property type="term" value="F:pantothenate kinase activity"/>
    <property type="evidence" value="ECO:0007669"/>
    <property type="project" value="InterPro"/>
</dbReference>
<dbReference type="Gene3D" id="3.30.420.40">
    <property type="match status" value="1"/>
</dbReference>
<protein>
    <submittedName>
        <fullName evidence="7">ATPase BadF/BadG/BcrA/BcrD type</fullName>
    </submittedName>
</protein>
<keyword evidence="4" id="KW-0418">Kinase</keyword>
<dbReference type="SUPFAM" id="SSF53067">
    <property type="entry name" value="Actin-like ATPase domain"/>
    <property type="match status" value="1"/>
</dbReference>
<dbReference type="InterPro" id="IPR043129">
    <property type="entry name" value="ATPase_NBD"/>
</dbReference>
<keyword evidence="3" id="KW-0547">Nucleotide-binding</keyword>
<dbReference type="PANTHER" id="PTHR12280:SF20">
    <property type="entry name" value="4'-PHOSPHOPANTETHEINE PHOSPHATASE"/>
    <property type="match status" value="1"/>
</dbReference>
<dbReference type="GO" id="GO:0005524">
    <property type="term" value="F:ATP binding"/>
    <property type="evidence" value="ECO:0007669"/>
    <property type="project" value="UniProtKB-KW"/>
</dbReference>
<dbReference type="PIRSF" id="PIRSF036940">
    <property type="entry name" value="PanK_bac_aCoA"/>
    <property type="match status" value="1"/>
</dbReference>
<keyword evidence="2" id="KW-0808">Transferase</keyword>
<keyword evidence="6" id="KW-0173">Coenzyme A biosynthesis</keyword>
<evidence type="ECO:0000256" key="3">
    <source>
        <dbReference type="ARBA" id="ARBA00022741"/>
    </source>
</evidence>
<dbReference type="InterPro" id="IPR011602">
    <property type="entry name" value="Type_II_PanK_bac"/>
</dbReference>
<evidence type="ECO:0000313" key="7">
    <source>
        <dbReference type="EMBL" id="EJP73987.1"/>
    </source>
</evidence>
<dbReference type="Proteomes" id="UP000010116">
    <property type="component" value="Unassembled WGS sequence"/>
</dbReference>
<evidence type="ECO:0000256" key="6">
    <source>
        <dbReference type="ARBA" id="ARBA00022993"/>
    </source>
</evidence>
<dbReference type="GO" id="GO:0015937">
    <property type="term" value="P:coenzyme A biosynthetic process"/>
    <property type="evidence" value="ECO:0007669"/>
    <property type="project" value="UniProtKB-KW"/>
</dbReference>
<dbReference type="Pfam" id="PF03630">
    <property type="entry name" value="Fumble"/>
    <property type="match status" value="1"/>
</dbReference>
<accession>J4V6E0</accession>
<evidence type="ECO:0000256" key="4">
    <source>
        <dbReference type="ARBA" id="ARBA00022777"/>
    </source>
</evidence>
<keyword evidence="1" id="KW-0963">Cytoplasm</keyword>
<evidence type="ECO:0000313" key="8">
    <source>
        <dbReference type="Proteomes" id="UP000010116"/>
    </source>
</evidence>
<dbReference type="AlphaFoldDB" id="J4V6E0"/>
<dbReference type="InterPro" id="IPR004567">
    <property type="entry name" value="Type_II_PanK"/>
</dbReference>
<keyword evidence="5" id="KW-0067">ATP-binding</keyword>
<reference evidence="7 8" key="1">
    <citation type="journal article" date="2012" name="ISME J.">
        <title>Genomic insights to SAR86, an abundant and uncultivated marine bacterial lineage.</title>
        <authorList>
            <person name="Dupont C.L."/>
            <person name="Rusch D.B."/>
            <person name="Yooseph S."/>
            <person name="Lombardo M.J."/>
            <person name="Richter R.A."/>
            <person name="Valas R."/>
            <person name="Novotny M."/>
            <person name="Yee-Greenbaum J."/>
            <person name="Selengut J.D."/>
            <person name="Haft D.H."/>
            <person name="Halpern A.L."/>
            <person name="Lasken R.S."/>
            <person name="Nealson K."/>
            <person name="Friedman R."/>
            <person name="Venter J.C."/>
        </authorList>
    </citation>
    <scope>NUCLEOTIDE SEQUENCE [LARGE SCALE GENOMIC DNA]</scope>
</reference>
<dbReference type="CDD" id="cd24085">
    <property type="entry name" value="ASKHA_NBD_PanK-II_bac"/>
    <property type="match status" value="1"/>
</dbReference>
<name>J4V6E0_9GAMM</name>
<gene>
    <name evidence="7" type="ORF">NT02SARS_0623</name>
</gene>
<dbReference type="EMBL" id="JH611164">
    <property type="protein sequence ID" value="EJP73987.1"/>
    <property type="molecule type" value="Genomic_DNA"/>
</dbReference>
<evidence type="ECO:0000256" key="2">
    <source>
        <dbReference type="ARBA" id="ARBA00022679"/>
    </source>
</evidence>
<evidence type="ECO:0000256" key="1">
    <source>
        <dbReference type="ARBA" id="ARBA00022490"/>
    </source>
</evidence>
<sequence>MYLAIDFGITNTDIVLSLDGKDKEFFSVESENITDSFFYKIFNHCGIQADNINEIAITGGKSSSFKDTLDNIPIFKVNEINAIGFGAKDLYDIKEKAFVVISAGTGTACVYGNGNEFNHLGGISVGGGTLQGLSNLLIHTSDPDKVNKLSIEGNKNNIDLLIGDVVNEIGSLYPEITASNFAQTRLRDNFSKSDIASSLSNMVGEVIGTVSYLNALLCGVQAVYFIGRTSLNETVKKGIEERLKLANIKGYFAKDRQHGNVRGALRALIEK</sequence>